<feature type="compositionally biased region" description="Basic and acidic residues" evidence="1">
    <location>
        <begin position="65"/>
        <end position="82"/>
    </location>
</feature>
<feature type="region of interest" description="Disordered" evidence="1">
    <location>
        <begin position="582"/>
        <end position="602"/>
    </location>
</feature>
<accession>A0A2G8L9Q0</accession>
<evidence type="ECO:0000313" key="2">
    <source>
        <dbReference type="EMBL" id="PIK56987.1"/>
    </source>
</evidence>
<gene>
    <name evidence="2" type="ORF">BSL78_06078</name>
</gene>
<dbReference type="Proteomes" id="UP000230750">
    <property type="component" value="Unassembled WGS sequence"/>
</dbReference>
<feature type="compositionally biased region" description="Polar residues" evidence="1">
    <location>
        <begin position="315"/>
        <end position="326"/>
    </location>
</feature>
<feature type="region of interest" description="Disordered" evidence="1">
    <location>
        <begin position="306"/>
        <end position="373"/>
    </location>
</feature>
<name>A0A2G8L9Q0_STIJA</name>
<feature type="region of interest" description="Disordered" evidence="1">
    <location>
        <begin position="265"/>
        <end position="285"/>
    </location>
</feature>
<dbReference type="PANTHER" id="PTHR21963">
    <property type="entry name" value="PF6"/>
    <property type="match status" value="1"/>
</dbReference>
<feature type="compositionally biased region" description="Basic and acidic residues" evidence="1">
    <location>
        <begin position="327"/>
        <end position="345"/>
    </location>
</feature>
<protein>
    <submittedName>
        <fullName evidence="2">Putative sperm-associated antigen 17 isoform X4</fullName>
    </submittedName>
</protein>
<feature type="compositionally biased region" description="Acidic residues" evidence="1">
    <location>
        <begin position="545"/>
        <end position="556"/>
    </location>
</feature>
<dbReference type="GO" id="GO:1990716">
    <property type="term" value="C:axonemal central apparatus"/>
    <property type="evidence" value="ECO:0007669"/>
    <property type="project" value="TreeGrafter"/>
</dbReference>
<feature type="region of interest" description="Disordered" evidence="1">
    <location>
        <begin position="1"/>
        <end position="24"/>
    </location>
</feature>
<feature type="compositionally biased region" description="Polar residues" evidence="1">
    <location>
        <begin position="434"/>
        <end position="454"/>
    </location>
</feature>
<proteinExistence type="predicted"/>
<sequence length="815" mass="89100">MTVGADGCVSLIPRTTEGDDGASPTPAVFVLQHKEKIICDVREPGGNRFSINWKGEVTSEVNNETENKGEDAEKETAEESGRGDGGQTEAESKGITKLEEARQGTTSHVPRFFVIHADGSGFELLRERDIRNYFQQVQMDPTTAFIQDPLADHPDIQGLTVMRPYLGNPSDTWRLKPDEANIVPPNLRPRDFSGLPSKESKKPGPKFGTNVGRGLAIGSREDPPQPTPAPQCPRYLQLRQFTQYKPLDPEMRREMRDCLDRHARDVEEQARKDSERELKDPRSEEEKILAGDLLAQILAQDENQDTVTADGGNEDNVTSDKQTSTTADKDISAAKPTDVEGDPKISKGLYESATAPHPLPPPPKPHNKYTEDDWERVRLELKEEQENRAALRNGEVPPYFESQWGKSFLAAQSASSLSNPDMELLSKKLAEGSKQGTQPPSNSLPSTPGNTPAPTQGGGDVGSIVVEDIDSPNGQPTKVSSLLHHEEEVSPLIQGLTASPSDVRPTNPTPGHADGVGTPTQVRPTNPTPAHASQAQPMNRPEQVEEREEGNGEDIQGENILSNSEETLPAMPSSETLMDIEKDDQQQDGEAESLNRSSSRRVQIRLPAAIQGQKPGALPNRQFQAVEEPVRRKVMTSSLAGRTAWAILRYLLTEGVNWYQVAAGMKAELQIQLYAIAVGVEGESGRGSIGHHVEITTETDFIFLPVSAYILFQISENITVFILVGGGVGGWEGGGGVGGWDDKVKGGVMLGVEEWVVDILAHEYDEQCRTKGRPYLTPGAHFTVEQTPFKRGYHKTKEGAKLKGKLDTNCNTLMP</sequence>
<feature type="compositionally biased region" description="Polar residues" evidence="1">
    <location>
        <begin position="496"/>
        <end position="506"/>
    </location>
</feature>
<feature type="region of interest" description="Disordered" evidence="1">
    <location>
        <begin position="176"/>
        <end position="236"/>
    </location>
</feature>
<dbReference type="InterPro" id="IPR026173">
    <property type="entry name" value="SPAG17"/>
</dbReference>
<feature type="region of interest" description="Disordered" evidence="1">
    <location>
        <begin position="60"/>
        <end position="94"/>
    </location>
</feature>
<dbReference type="EMBL" id="MRZV01000157">
    <property type="protein sequence ID" value="PIK56987.1"/>
    <property type="molecule type" value="Genomic_DNA"/>
</dbReference>
<dbReference type="AlphaFoldDB" id="A0A2G8L9Q0"/>
<dbReference type="GO" id="GO:1904158">
    <property type="term" value="P:axonemal central apparatus assembly"/>
    <property type="evidence" value="ECO:0007669"/>
    <property type="project" value="TreeGrafter"/>
</dbReference>
<dbReference type="GO" id="GO:0005576">
    <property type="term" value="C:extracellular region"/>
    <property type="evidence" value="ECO:0007669"/>
    <property type="project" value="GOC"/>
</dbReference>
<dbReference type="PANTHER" id="PTHR21963:SF1">
    <property type="entry name" value="SPERM-ASSOCIATED ANTIGEN 17"/>
    <property type="match status" value="1"/>
</dbReference>
<organism evidence="2 3">
    <name type="scientific">Stichopus japonicus</name>
    <name type="common">Sea cucumber</name>
    <dbReference type="NCBI Taxonomy" id="307972"/>
    <lineage>
        <taxon>Eukaryota</taxon>
        <taxon>Metazoa</taxon>
        <taxon>Echinodermata</taxon>
        <taxon>Eleutherozoa</taxon>
        <taxon>Echinozoa</taxon>
        <taxon>Holothuroidea</taxon>
        <taxon>Aspidochirotacea</taxon>
        <taxon>Aspidochirotida</taxon>
        <taxon>Stichopodidae</taxon>
        <taxon>Apostichopus</taxon>
    </lineage>
</organism>
<evidence type="ECO:0000313" key="3">
    <source>
        <dbReference type="Proteomes" id="UP000230750"/>
    </source>
</evidence>
<feature type="region of interest" description="Disordered" evidence="1">
    <location>
        <begin position="412"/>
        <end position="565"/>
    </location>
</feature>
<evidence type="ECO:0000256" key="1">
    <source>
        <dbReference type="SAM" id="MobiDB-lite"/>
    </source>
</evidence>
<comment type="caution">
    <text evidence="2">The sequence shown here is derived from an EMBL/GenBank/DDBJ whole genome shotgun (WGS) entry which is preliminary data.</text>
</comment>
<dbReference type="GO" id="GO:0003351">
    <property type="term" value="P:epithelial cilium movement involved in extracellular fluid movement"/>
    <property type="evidence" value="ECO:0007669"/>
    <property type="project" value="TreeGrafter"/>
</dbReference>
<dbReference type="OrthoDB" id="10257153at2759"/>
<keyword evidence="3" id="KW-1185">Reference proteome</keyword>
<reference evidence="2 3" key="1">
    <citation type="journal article" date="2017" name="PLoS Biol.">
        <title>The sea cucumber genome provides insights into morphological evolution and visceral regeneration.</title>
        <authorList>
            <person name="Zhang X."/>
            <person name="Sun L."/>
            <person name="Yuan J."/>
            <person name="Sun Y."/>
            <person name="Gao Y."/>
            <person name="Zhang L."/>
            <person name="Li S."/>
            <person name="Dai H."/>
            <person name="Hamel J.F."/>
            <person name="Liu C."/>
            <person name="Yu Y."/>
            <person name="Liu S."/>
            <person name="Lin W."/>
            <person name="Guo K."/>
            <person name="Jin S."/>
            <person name="Xu P."/>
            <person name="Storey K.B."/>
            <person name="Huan P."/>
            <person name="Zhang T."/>
            <person name="Zhou Y."/>
            <person name="Zhang J."/>
            <person name="Lin C."/>
            <person name="Li X."/>
            <person name="Xing L."/>
            <person name="Huo D."/>
            <person name="Sun M."/>
            <person name="Wang L."/>
            <person name="Mercier A."/>
            <person name="Li F."/>
            <person name="Yang H."/>
            <person name="Xiang J."/>
        </authorList>
    </citation>
    <scope>NUCLEOTIDE SEQUENCE [LARGE SCALE GENOMIC DNA]</scope>
    <source>
        <strain evidence="2">Shaxun</strain>
        <tissue evidence="2">Muscle</tissue>
    </source>
</reference>